<gene>
    <name evidence="2" type="ORF">CLAFUR5_03290</name>
</gene>
<feature type="transmembrane region" description="Helical" evidence="1">
    <location>
        <begin position="30"/>
        <end position="48"/>
    </location>
</feature>
<name>A0A9Q8LBH8_PASFU</name>
<evidence type="ECO:0000313" key="3">
    <source>
        <dbReference type="Proteomes" id="UP000756132"/>
    </source>
</evidence>
<dbReference type="KEGG" id="ffu:CLAFUR5_03290"/>
<evidence type="ECO:0000313" key="2">
    <source>
        <dbReference type="EMBL" id="UJO14420.1"/>
    </source>
</evidence>
<keyword evidence="3" id="KW-1185">Reference proteome</keyword>
<dbReference type="Pfam" id="PF11913">
    <property type="entry name" value="DUF3431"/>
    <property type="match status" value="1"/>
</dbReference>
<reference evidence="2" key="2">
    <citation type="journal article" date="2022" name="Microb. Genom.">
        <title>A chromosome-scale genome assembly of the tomato pathogen Cladosporium fulvum reveals a compartmentalized genome architecture and the presence of a dispensable chromosome.</title>
        <authorList>
            <person name="Zaccaron A.Z."/>
            <person name="Chen L.H."/>
            <person name="Samaras A."/>
            <person name="Stergiopoulos I."/>
        </authorList>
    </citation>
    <scope>NUCLEOTIDE SEQUENCE</scope>
    <source>
        <strain evidence="2">Race5_Kim</strain>
    </source>
</reference>
<dbReference type="PANTHER" id="PTHR37490">
    <property type="entry name" value="EXPRESSED PROTEIN"/>
    <property type="match status" value="1"/>
</dbReference>
<reference evidence="2" key="1">
    <citation type="submission" date="2021-12" db="EMBL/GenBank/DDBJ databases">
        <authorList>
            <person name="Zaccaron A."/>
            <person name="Stergiopoulos I."/>
        </authorList>
    </citation>
    <scope>NUCLEOTIDE SEQUENCE</scope>
    <source>
        <strain evidence="2">Race5_Kim</strain>
    </source>
</reference>
<organism evidence="2 3">
    <name type="scientific">Passalora fulva</name>
    <name type="common">Tomato leaf mold</name>
    <name type="synonym">Cladosporium fulvum</name>
    <dbReference type="NCBI Taxonomy" id="5499"/>
    <lineage>
        <taxon>Eukaryota</taxon>
        <taxon>Fungi</taxon>
        <taxon>Dikarya</taxon>
        <taxon>Ascomycota</taxon>
        <taxon>Pezizomycotina</taxon>
        <taxon>Dothideomycetes</taxon>
        <taxon>Dothideomycetidae</taxon>
        <taxon>Mycosphaerellales</taxon>
        <taxon>Mycosphaerellaceae</taxon>
        <taxon>Fulvia</taxon>
    </lineage>
</organism>
<accession>A0A9Q8LBH8</accession>
<dbReference type="OMA" id="CEADKCE"/>
<dbReference type="RefSeq" id="XP_047758786.1">
    <property type="nucleotide sequence ID" value="XM_047902438.1"/>
</dbReference>
<dbReference type="PANTHER" id="PTHR37490:SF3">
    <property type="entry name" value="DUF3431 DOMAIN CONTAINING PROTEIN"/>
    <property type="match status" value="1"/>
</dbReference>
<protein>
    <submittedName>
        <fullName evidence="2">Uncharacterized protein</fullName>
    </submittedName>
</protein>
<dbReference type="OrthoDB" id="426718at2759"/>
<evidence type="ECO:0000256" key="1">
    <source>
        <dbReference type="SAM" id="Phobius"/>
    </source>
</evidence>
<dbReference type="AlphaFoldDB" id="A0A9Q8LBH8"/>
<sequence>MSPSPLLTEKGDMQSWPYPFDRHSRRVRHYWLIVLCFCTGCVLTWILVDQWTTPSPVDAVPIHQGPTKESNKPPAPAIAIAVASQRGDNTSWLNFFSKWPKTVYVTDDPAANLTVPANKGREGMVYLTYIIDNYDNLPETIIFSHSKRFQWHNDDPLYDGQAVLERLNIPYVQSEGYVNLRCVWNLGCPAEIRPLVEAEAPFPASDPHSEGARAGSFYKETFEELFPNVTVPEQVGLSCCAQFAATAKKIRERPKSDYLRYRDWLIRTPLKDHLSGRILEYSWHIIFGKDAVFCPVASECYCKLFGLCGLKCEEEGACRDAYTLPPVATLPESWPDRDWDDNWRNATQVRHKFVEDNMRSRPSPDPLRG</sequence>
<keyword evidence="1" id="KW-0812">Transmembrane</keyword>
<dbReference type="InterPro" id="IPR021838">
    <property type="entry name" value="DUF3431"/>
</dbReference>
<keyword evidence="1" id="KW-1133">Transmembrane helix</keyword>
<dbReference type="EMBL" id="CP090164">
    <property type="protein sequence ID" value="UJO14420.1"/>
    <property type="molecule type" value="Genomic_DNA"/>
</dbReference>
<dbReference type="Proteomes" id="UP000756132">
    <property type="component" value="Chromosome 2"/>
</dbReference>
<proteinExistence type="predicted"/>
<keyword evidence="1" id="KW-0472">Membrane</keyword>
<dbReference type="GeneID" id="71983168"/>